<organism evidence="1 2">
    <name type="scientific">Sphingosinicella microcystinivorans</name>
    <dbReference type="NCBI Taxonomy" id="335406"/>
    <lineage>
        <taxon>Bacteria</taxon>
        <taxon>Pseudomonadati</taxon>
        <taxon>Pseudomonadota</taxon>
        <taxon>Alphaproteobacteria</taxon>
        <taxon>Sphingomonadales</taxon>
        <taxon>Sphingosinicellaceae</taxon>
        <taxon>Sphingosinicella</taxon>
    </lineage>
</organism>
<proteinExistence type="predicted"/>
<dbReference type="AlphaFoldDB" id="A0AAD1G1F9"/>
<sequence length="485" mass="53183">MNDASRPFVRYLMIGAAILIGSPVMAVTASRASDPEVVIDTLANEAIDAALSLPPGYKRDTVLRTVSRNLRWFGQPEAGGRAARAMTDGGVEEIPPGSKIGSHRRIPYREAFPRADPCDAGLWRQADGGVATTPREREAWAETCLVTRDFHWEGYPSIEQYRSAAEGLPAGEVKATLLMFLSNYHNVDALRFVKSEFDHDEKQLPQRVRRELAKRLAEPAILYRLGFKDKALASARAVDTFAPKADFIRLLITVGDVSNAVAVFDQLSDTPPKFGQSCFDWFLQLDLSRLGHSSAPVEGLGKFLDEISGSPLFHRICPKGLDAQLYVEHLLSAGRFESAIERARQEKSDPFLLIKALLEVGRENFRRNDRTAARERALEAAAALPPFDPGDPMGPSDRGIYVIKVDEPKRPPRNFGEVSGNTARRFEVIRLLAATGALTEADALARKQPDGALRAVALSAAVAGRAGIRFDDQAPVLSTISKEDL</sequence>
<accession>A0AAD1G1F9</accession>
<reference evidence="1 2" key="1">
    <citation type="submission" date="2018-06" db="EMBL/GenBank/DDBJ databases">
        <title>Complete Genome Sequence of the Microcystin-Degrading Bacterium Sphingosinicella microcystinivorans Strain B-9.</title>
        <authorList>
            <person name="Jin H."/>
            <person name="Nishizawa T."/>
            <person name="Guo Y."/>
            <person name="Nishizawa A."/>
            <person name="Park H."/>
            <person name="Kato H."/>
            <person name="Tsuji K."/>
            <person name="Harada K."/>
        </authorList>
    </citation>
    <scope>NUCLEOTIDE SEQUENCE [LARGE SCALE GENOMIC DNA]</scope>
    <source>
        <strain evidence="1 2">B9</strain>
    </source>
</reference>
<evidence type="ECO:0000313" key="1">
    <source>
        <dbReference type="EMBL" id="BBE34723.1"/>
    </source>
</evidence>
<dbReference type="RefSeq" id="WP_126494741.1">
    <property type="nucleotide sequence ID" value="NZ_RBWX01000007.1"/>
</dbReference>
<dbReference type="EMBL" id="AP018711">
    <property type="protein sequence ID" value="BBE34723.1"/>
    <property type="molecule type" value="Genomic_DNA"/>
</dbReference>
<dbReference type="Proteomes" id="UP000275727">
    <property type="component" value="Chromosome"/>
</dbReference>
<name>A0AAD1G1F9_SPHMI</name>
<dbReference type="KEGG" id="smic:SmB9_23810"/>
<protein>
    <submittedName>
        <fullName evidence="1">Uncharacterized protein</fullName>
    </submittedName>
</protein>
<gene>
    <name evidence="1" type="ORF">SmB9_23810</name>
</gene>
<evidence type="ECO:0000313" key="2">
    <source>
        <dbReference type="Proteomes" id="UP000275727"/>
    </source>
</evidence>